<evidence type="ECO:0000256" key="4">
    <source>
        <dbReference type="ARBA" id="ARBA00023125"/>
    </source>
</evidence>
<dbReference type="Gene3D" id="1.10.10.10">
    <property type="entry name" value="Winged helix-like DNA-binding domain superfamily/Winged helix DNA-binding domain"/>
    <property type="match status" value="1"/>
</dbReference>
<protein>
    <submittedName>
        <fullName evidence="8">RNA polymerase sigma-70 factor (ECF subfamily)</fullName>
    </submittedName>
</protein>
<dbReference type="InterPro" id="IPR014284">
    <property type="entry name" value="RNA_pol_sigma-70_dom"/>
</dbReference>
<evidence type="ECO:0000256" key="1">
    <source>
        <dbReference type="ARBA" id="ARBA00010641"/>
    </source>
</evidence>
<dbReference type="Pfam" id="PF04542">
    <property type="entry name" value="Sigma70_r2"/>
    <property type="match status" value="1"/>
</dbReference>
<evidence type="ECO:0000256" key="2">
    <source>
        <dbReference type="ARBA" id="ARBA00023015"/>
    </source>
</evidence>
<organism evidence="8 9">
    <name type="scientific">Anseongella ginsenosidimutans</name>
    <dbReference type="NCBI Taxonomy" id="496056"/>
    <lineage>
        <taxon>Bacteria</taxon>
        <taxon>Pseudomonadati</taxon>
        <taxon>Bacteroidota</taxon>
        <taxon>Sphingobacteriia</taxon>
        <taxon>Sphingobacteriales</taxon>
        <taxon>Sphingobacteriaceae</taxon>
        <taxon>Anseongella</taxon>
    </lineage>
</organism>
<dbReference type="InterPro" id="IPR039425">
    <property type="entry name" value="RNA_pol_sigma-70-like"/>
</dbReference>
<keyword evidence="3" id="KW-0731">Sigma factor</keyword>
<dbReference type="InterPro" id="IPR007627">
    <property type="entry name" value="RNA_pol_sigma70_r2"/>
</dbReference>
<evidence type="ECO:0000313" key="8">
    <source>
        <dbReference type="EMBL" id="TCS87755.1"/>
    </source>
</evidence>
<dbReference type="InterPro" id="IPR036388">
    <property type="entry name" value="WH-like_DNA-bd_sf"/>
</dbReference>
<dbReference type="InterPro" id="IPR013324">
    <property type="entry name" value="RNA_pol_sigma_r3/r4-like"/>
</dbReference>
<dbReference type="EMBL" id="SMAD01000004">
    <property type="protein sequence ID" value="TCS87755.1"/>
    <property type="molecule type" value="Genomic_DNA"/>
</dbReference>
<dbReference type="CDD" id="cd06171">
    <property type="entry name" value="Sigma70_r4"/>
    <property type="match status" value="1"/>
</dbReference>
<dbReference type="GO" id="GO:0016987">
    <property type="term" value="F:sigma factor activity"/>
    <property type="evidence" value="ECO:0007669"/>
    <property type="project" value="UniProtKB-KW"/>
</dbReference>
<name>A0A4R3KTW2_9SPHI</name>
<comment type="caution">
    <text evidence="8">The sequence shown here is derived from an EMBL/GenBank/DDBJ whole genome shotgun (WGS) entry which is preliminary data.</text>
</comment>
<evidence type="ECO:0000259" key="7">
    <source>
        <dbReference type="Pfam" id="PF08281"/>
    </source>
</evidence>
<dbReference type="Gene3D" id="1.10.1740.10">
    <property type="match status" value="1"/>
</dbReference>
<feature type="domain" description="RNA polymerase sigma-70 region 2" evidence="6">
    <location>
        <begin position="21"/>
        <end position="86"/>
    </location>
</feature>
<dbReference type="PANTHER" id="PTHR43133:SF8">
    <property type="entry name" value="RNA POLYMERASE SIGMA FACTOR HI_1459-RELATED"/>
    <property type="match status" value="1"/>
</dbReference>
<evidence type="ECO:0000256" key="5">
    <source>
        <dbReference type="ARBA" id="ARBA00023163"/>
    </source>
</evidence>
<evidence type="ECO:0000259" key="6">
    <source>
        <dbReference type="Pfam" id="PF04542"/>
    </source>
</evidence>
<dbReference type="AlphaFoldDB" id="A0A4R3KTW2"/>
<dbReference type="Proteomes" id="UP000295807">
    <property type="component" value="Unassembled WGS sequence"/>
</dbReference>
<dbReference type="NCBIfam" id="TIGR02937">
    <property type="entry name" value="sigma70-ECF"/>
    <property type="match status" value="1"/>
</dbReference>
<dbReference type="PANTHER" id="PTHR43133">
    <property type="entry name" value="RNA POLYMERASE ECF-TYPE SIGMA FACTO"/>
    <property type="match status" value="1"/>
</dbReference>
<dbReference type="SUPFAM" id="SSF88946">
    <property type="entry name" value="Sigma2 domain of RNA polymerase sigma factors"/>
    <property type="match status" value="1"/>
</dbReference>
<dbReference type="SUPFAM" id="SSF88659">
    <property type="entry name" value="Sigma3 and sigma4 domains of RNA polymerase sigma factors"/>
    <property type="match status" value="1"/>
</dbReference>
<keyword evidence="4" id="KW-0238">DNA-binding</keyword>
<dbReference type="RefSeq" id="WP_225975059.1">
    <property type="nucleotide sequence ID" value="NZ_CP042432.1"/>
</dbReference>
<proteinExistence type="inferred from homology"/>
<sequence length="184" mass="21613">MTEELIIRECRSGNKKYYEMLYRHFYSYAMGISLRYGTNREDALEILNDSFLKVFDKIGQYIPEQPFKAWLRRIIINTAIDHYRRNLKHMHRSELNEAESMAVADGGIISQLTANDILALLEELPQMHRMVFNLTEIEGFAHEEVAEILNIPSSSSRVYLTRAKKALRSLIEKKFFKEYERSIG</sequence>
<reference evidence="8 9" key="1">
    <citation type="submission" date="2019-03" db="EMBL/GenBank/DDBJ databases">
        <title>Genomic Encyclopedia of Type Strains, Phase IV (KMG-IV): sequencing the most valuable type-strain genomes for metagenomic binning, comparative biology and taxonomic classification.</title>
        <authorList>
            <person name="Goeker M."/>
        </authorList>
    </citation>
    <scope>NUCLEOTIDE SEQUENCE [LARGE SCALE GENOMIC DNA]</scope>
    <source>
        <strain evidence="8 9">DSM 21100</strain>
    </source>
</reference>
<dbReference type="GO" id="GO:0006352">
    <property type="term" value="P:DNA-templated transcription initiation"/>
    <property type="evidence" value="ECO:0007669"/>
    <property type="project" value="InterPro"/>
</dbReference>
<evidence type="ECO:0000313" key="9">
    <source>
        <dbReference type="Proteomes" id="UP000295807"/>
    </source>
</evidence>
<feature type="domain" description="RNA polymerase sigma factor 70 region 4 type 2" evidence="7">
    <location>
        <begin position="116"/>
        <end position="167"/>
    </location>
</feature>
<comment type="similarity">
    <text evidence="1">Belongs to the sigma-70 factor family. ECF subfamily.</text>
</comment>
<dbReference type="Pfam" id="PF08281">
    <property type="entry name" value="Sigma70_r4_2"/>
    <property type="match status" value="1"/>
</dbReference>
<accession>A0A4R3KTW2</accession>
<dbReference type="GO" id="GO:0003677">
    <property type="term" value="F:DNA binding"/>
    <property type="evidence" value="ECO:0007669"/>
    <property type="project" value="UniProtKB-KW"/>
</dbReference>
<keyword evidence="9" id="KW-1185">Reference proteome</keyword>
<gene>
    <name evidence="8" type="ORF">EDD80_104102</name>
</gene>
<keyword evidence="5" id="KW-0804">Transcription</keyword>
<dbReference type="InterPro" id="IPR013249">
    <property type="entry name" value="RNA_pol_sigma70_r4_t2"/>
</dbReference>
<keyword evidence="2" id="KW-0805">Transcription regulation</keyword>
<evidence type="ECO:0000256" key="3">
    <source>
        <dbReference type="ARBA" id="ARBA00023082"/>
    </source>
</evidence>
<dbReference type="InterPro" id="IPR013325">
    <property type="entry name" value="RNA_pol_sigma_r2"/>
</dbReference>